<comment type="caution">
    <text evidence="1">The sequence shown here is derived from an EMBL/GenBank/DDBJ whole genome shotgun (WGS) entry which is preliminary data.</text>
</comment>
<reference evidence="1 2" key="1">
    <citation type="journal article" date="2019" name="Mol. Ecol. Resour.">
        <title>Chromosome-level genome assembly of Triplophysa tibetana, a fish adapted to the harsh high-altitude environment of the Tibetan Plateau.</title>
        <authorList>
            <person name="Yang X."/>
            <person name="Liu H."/>
            <person name="Ma Z."/>
            <person name="Zou Y."/>
            <person name="Zou M."/>
            <person name="Mao Y."/>
            <person name="Li X."/>
            <person name="Wang H."/>
            <person name="Chen T."/>
            <person name="Wang W."/>
            <person name="Yang R."/>
        </authorList>
    </citation>
    <scope>NUCLEOTIDE SEQUENCE [LARGE SCALE GENOMIC DNA]</scope>
    <source>
        <strain evidence="1">TTIB1903HZAU</strain>
        <tissue evidence="1">Muscle</tissue>
    </source>
</reference>
<evidence type="ECO:0000313" key="2">
    <source>
        <dbReference type="Proteomes" id="UP000324632"/>
    </source>
</evidence>
<accession>A0A5A9PKP6</accession>
<dbReference type="Gene3D" id="2.170.15.10">
    <property type="entry name" value="Proaerolysin, chain A, domain 3"/>
    <property type="match status" value="1"/>
</dbReference>
<dbReference type="SUPFAM" id="SSF56973">
    <property type="entry name" value="Aerolisin/ETX pore-forming domain"/>
    <property type="match status" value="1"/>
</dbReference>
<organism evidence="1 2">
    <name type="scientific">Triplophysa tibetana</name>
    <dbReference type="NCBI Taxonomy" id="1572043"/>
    <lineage>
        <taxon>Eukaryota</taxon>
        <taxon>Metazoa</taxon>
        <taxon>Chordata</taxon>
        <taxon>Craniata</taxon>
        <taxon>Vertebrata</taxon>
        <taxon>Euteleostomi</taxon>
        <taxon>Actinopterygii</taxon>
        <taxon>Neopterygii</taxon>
        <taxon>Teleostei</taxon>
        <taxon>Ostariophysi</taxon>
        <taxon>Cypriniformes</taxon>
        <taxon>Nemacheilidae</taxon>
        <taxon>Triplophysa</taxon>
    </lineage>
</organism>
<dbReference type="EMBL" id="SOYY01000005">
    <property type="protein sequence ID" value="KAA0721317.1"/>
    <property type="molecule type" value="Genomic_DNA"/>
</dbReference>
<keyword evidence="2" id="KW-1185">Reference proteome</keyword>
<proteinExistence type="predicted"/>
<sequence>MIEDDMVESGHDSITEQLQCRVDNYKRNEILKKRNSTPANDTSIDPENKKKRLDLYGCIVYESVPVNMDTQIKIKKEIQEMFKEIDRNEKLVKALISDTFVSQRSDITSGKDMQVLKEEWPYLFSFVCMRKHFKLLTGVNINEAFVEAMTTKLARVLDYFQSLPIEKSAIGAKDRAEIQASDGPSGAVLMLLSYFKENHTKMFHIVDKTCIADEVGTEHFPPTPCIIVCGTSPIYAAAFMVAADQEVIIDNLMSFTDALLDGFSGTLSVIDGMSWQMEVKAGIPEIAEVSTGFSFTIGVESSYGQEHTEERTESVSSEIDK</sequence>
<name>A0A5A9PKP6_9TELE</name>
<evidence type="ECO:0000313" key="1">
    <source>
        <dbReference type="EMBL" id="KAA0721317.1"/>
    </source>
</evidence>
<dbReference type="PANTHER" id="PTHR31025:SF22">
    <property type="entry name" value="IP13529P"/>
    <property type="match status" value="1"/>
</dbReference>
<dbReference type="AlphaFoldDB" id="A0A5A9PKP6"/>
<dbReference type="Proteomes" id="UP000324632">
    <property type="component" value="Chromosome 5"/>
</dbReference>
<protein>
    <submittedName>
        <fullName evidence="1">Uncharacterized protein</fullName>
    </submittedName>
</protein>
<gene>
    <name evidence="1" type="ORF">E1301_Tti021443</name>
</gene>
<dbReference type="PANTHER" id="PTHR31025">
    <property type="entry name" value="SI:CH211-196P9.1-RELATED"/>
    <property type="match status" value="1"/>
</dbReference>